<accession>A0A1V9Y3J8</accession>
<dbReference type="InParanoid" id="A0A1V9Y3J8"/>
<proteinExistence type="predicted"/>
<evidence type="ECO:0000313" key="2">
    <source>
        <dbReference type="Proteomes" id="UP000192247"/>
    </source>
</evidence>
<protein>
    <submittedName>
        <fullName evidence="1">Histidine decarboxylase-like</fullName>
    </submittedName>
</protein>
<name>A0A1V9Y3J8_9ACAR</name>
<sequence length="100" mass="11262">MVRNSATRLHNGLRGANILTETLLKKLNLTASLRHRSHRRPLNSHRVIDGSIAAMFEQLSTGVQSAVQKWFKNAKKQSGSMEHLDVPIGPVLRRRPFPKS</sequence>
<reference evidence="1 2" key="1">
    <citation type="journal article" date="2017" name="Gigascience">
        <title>Draft genome of the honey bee ectoparasitic mite, Tropilaelaps mercedesae, is shaped by the parasitic life history.</title>
        <authorList>
            <person name="Dong X."/>
            <person name="Armstrong S.D."/>
            <person name="Xia D."/>
            <person name="Makepeace B.L."/>
            <person name="Darby A.C."/>
            <person name="Kadowaki T."/>
        </authorList>
    </citation>
    <scope>NUCLEOTIDE SEQUENCE [LARGE SCALE GENOMIC DNA]</scope>
    <source>
        <strain evidence="1">Wuxi-XJTLU</strain>
    </source>
</reference>
<gene>
    <name evidence="1" type="ORF">BIW11_05126</name>
</gene>
<comment type="caution">
    <text evidence="1">The sequence shown here is derived from an EMBL/GenBank/DDBJ whole genome shotgun (WGS) entry which is preliminary data.</text>
</comment>
<organism evidence="1 2">
    <name type="scientific">Tropilaelaps mercedesae</name>
    <dbReference type="NCBI Taxonomy" id="418985"/>
    <lineage>
        <taxon>Eukaryota</taxon>
        <taxon>Metazoa</taxon>
        <taxon>Ecdysozoa</taxon>
        <taxon>Arthropoda</taxon>
        <taxon>Chelicerata</taxon>
        <taxon>Arachnida</taxon>
        <taxon>Acari</taxon>
        <taxon>Parasitiformes</taxon>
        <taxon>Mesostigmata</taxon>
        <taxon>Gamasina</taxon>
        <taxon>Dermanyssoidea</taxon>
        <taxon>Laelapidae</taxon>
        <taxon>Tropilaelaps</taxon>
    </lineage>
</organism>
<dbReference type="AlphaFoldDB" id="A0A1V9Y3J8"/>
<dbReference type="Proteomes" id="UP000192247">
    <property type="component" value="Unassembled WGS sequence"/>
</dbReference>
<dbReference type="EMBL" id="MNPL01000103">
    <property type="protein sequence ID" value="OQR80337.1"/>
    <property type="molecule type" value="Genomic_DNA"/>
</dbReference>
<keyword evidence="2" id="KW-1185">Reference proteome</keyword>
<evidence type="ECO:0000313" key="1">
    <source>
        <dbReference type="EMBL" id="OQR80337.1"/>
    </source>
</evidence>